<dbReference type="InterPro" id="IPR022926">
    <property type="entry name" value="NH(3)-dep_NAD(+)_synth"/>
</dbReference>
<evidence type="ECO:0000313" key="12">
    <source>
        <dbReference type="EMBL" id="GFP20996.1"/>
    </source>
</evidence>
<comment type="similarity">
    <text evidence="1 8 9">Belongs to the NAD synthetase family.</text>
</comment>
<keyword evidence="6 8" id="KW-0460">Magnesium</keyword>
<keyword evidence="4 8" id="KW-0547">Nucleotide-binding</keyword>
<comment type="pathway">
    <text evidence="8">Cofactor biosynthesis; NAD(+) biosynthesis; NAD(+) from deamido-NAD(+) (ammonia route): step 1/1.</text>
</comment>
<feature type="binding site" evidence="8">
    <location>
        <position position="147"/>
    </location>
    <ligand>
        <name>Mg(2+)</name>
        <dbReference type="ChEBI" id="CHEBI:18420"/>
    </ligand>
</feature>
<dbReference type="GO" id="GO:0005524">
    <property type="term" value="F:ATP binding"/>
    <property type="evidence" value="ECO:0007669"/>
    <property type="project" value="UniProtKB-UniRule"/>
</dbReference>
<dbReference type="GO" id="GO:0005737">
    <property type="term" value="C:cytoplasm"/>
    <property type="evidence" value="ECO:0007669"/>
    <property type="project" value="InterPro"/>
</dbReference>
<dbReference type="NCBIfam" id="NF010587">
    <property type="entry name" value="PRK13980.1"/>
    <property type="match status" value="1"/>
</dbReference>
<protein>
    <recommendedName>
        <fullName evidence="8 10">NH(3)-dependent NAD(+) synthetase</fullName>
        <ecNumber evidence="8 10">6.3.1.5</ecNumber>
    </recommendedName>
</protein>
<feature type="binding site" evidence="8">
    <location>
        <position position="142"/>
    </location>
    <ligand>
        <name>ATP</name>
        <dbReference type="ChEBI" id="CHEBI:30616"/>
    </ligand>
</feature>
<feature type="binding site" evidence="8">
    <location>
        <position position="171"/>
    </location>
    <ligand>
        <name>ATP</name>
        <dbReference type="ChEBI" id="CHEBI:30616"/>
    </ligand>
</feature>
<evidence type="ECO:0000256" key="9">
    <source>
        <dbReference type="RuleBase" id="RU003811"/>
    </source>
</evidence>
<dbReference type="FunFam" id="3.40.50.620:FF:000106">
    <property type="entry name" value="Glutamine-dependent NAD(+) synthetase"/>
    <property type="match status" value="1"/>
</dbReference>
<comment type="catalytic activity">
    <reaction evidence="8 10">
        <text>deamido-NAD(+) + NH4(+) + ATP = AMP + diphosphate + NAD(+) + H(+)</text>
        <dbReference type="Rhea" id="RHEA:21188"/>
        <dbReference type="ChEBI" id="CHEBI:15378"/>
        <dbReference type="ChEBI" id="CHEBI:28938"/>
        <dbReference type="ChEBI" id="CHEBI:30616"/>
        <dbReference type="ChEBI" id="CHEBI:33019"/>
        <dbReference type="ChEBI" id="CHEBI:57540"/>
        <dbReference type="ChEBI" id="CHEBI:58437"/>
        <dbReference type="ChEBI" id="CHEBI:456215"/>
        <dbReference type="EC" id="6.3.1.5"/>
    </reaction>
</comment>
<name>A0A6V8NRF3_9ACTN</name>
<feature type="domain" description="NAD/GMP synthase" evidence="11">
    <location>
        <begin position="21"/>
        <end position="257"/>
    </location>
</feature>
<dbReference type="UniPathway" id="UPA00253">
    <property type="reaction ID" value="UER00333"/>
</dbReference>
<accession>A0A6V8NRF3</accession>
<dbReference type="SUPFAM" id="SSF52402">
    <property type="entry name" value="Adenine nucleotide alpha hydrolases-like"/>
    <property type="match status" value="1"/>
</dbReference>
<dbReference type="GO" id="GO:0046872">
    <property type="term" value="F:metal ion binding"/>
    <property type="evidence" value="ECO:0007669"/>
    <property type="project" value="UniProtKB-KW"/>
</dbReference>
<organism evidence="12 13">
    <name type="scientific">Candidatus Hakubella thermalkaliphila</name>
    <dbReference type="NCBI Taxonomy" id="2754717"/>
    <lineage>
        <taxon>Bacteria</taxon>
        <taxon>Bacillati</taxon>
        <taxon>Actinomycetota</taxon>
        <taxon>Actinomycetota incertae sedis</taxon>
        <taxon>Candidatus Hakubellales</taxon>
        <taxon>Candidatus Hakubellaceae</taxon>
        <taxon>Candidatus Hakubella</taxon>
    </lineage>
</organism>
<comment type="subunit">
    <text evidence="8">Homodimer.</text>
</comment>
<dbReference type="HAMAP" id="MF_00193">
    <property type="entry name" value="NadE_ammonia_dep"/>
    <property type="match status" value="1"/>
</dbReference>
<evidence type="ECO:0000256" key="5">
    <source>
        <dbReference type="ARBA" id="ARBA00022840"/>
    </source>
</evidence>
<dbReference type="InterPro" id="IPR014729">
    <property type="entry name" value="Rossmann-like_a/b/a_fold"/>
</dbReference>
<evidence type="ECO:0000256" key="3">
    <source>
        <dbReference type="ARBA" id="ARBA00022723"/>
    </source>
</evidence>
<evidence type="ECO:0000256" key="7">
    <source>
        <dbReference type="ARBA" id="ARBA00023027"/>
    </source>
</evidence>
<dbReference type="EMBL" id="BLRV01000012">
    <property type="protein sequence ID" value="GFP20996.1"/>
    <property type="molecule type" value="Genomic_DNA"/>
</dbReference>
<keyword evidence="2 8" id="KW-0436">Ligase</keyword>
<keyword evidence="7 8" id="KW-0520">NAD</keyword>
<comment type="caution">
    <text evidence="12">The sequence shown here is derived from an EMBL/GenBank/DDBJ whole genome shotgun (WGS) entry which is preliminary data.</text>
</comment>
<keyword evidence="3 8" id="KW-0479">Metal-binding</keyword>
<evidence type="ECO:0000256" key="8">
    <source>
        <dbReference type="HAMAP-Rule" id="MF_00193"/>
    </source>
</evidence>
<feature type="binding site" evidence="8">
    <location>
        <position position="193"/>
    </location>
    <ligand>
        <name>ATP</name>
        <dbReference type="ChEBI" id="CHEBI:30616"/>
    </ligand>
</feature>
<evidence type="ECO:0000256" key="1">
    <source>
        <dbReference type="ARBA" id="ARBA00005859"/>
    </source>
</evidence>
<proteinExistence type="inferred from homology"/>
<evidence type="ECO:0000256" key="4">
    <source>
        <dbReference type="ARBA" id="ARBA00022741"/>
    </source>
</evidence>
<dbReference type="GO" id="GO:0003952">
    <property type="term" value="F:NAD+ synthase (glutamine-hydrolyzing) activity"/>
    <property type="evidence" value="ECO:0007669"/>
    <property type="project" value="InterPro"/>
</dbReference>
<feature type="binding site" evidence="8">
    <location>
        <position position="46"/>
    </location>
    <ligand>
        <name>Mg(2+)</name>
        <dbReference type="ChEBI" id="CHEBI:18420"/>
    </ligand>
</feature>
<comment type="caution">
    <text evidence="8">Lacks conserved residue(s) required for the propagation of feature annotation.</text>
</comment>
<dbReference type="Pfam" id="PF02540">
    <property type="entry name" value="NAD_synthase"/>
    <property type="match status" value="1"/>
</dbReference>
<dbReference type="PANTHER" id="PTHR23090:SF9">
    <property type="entry name" value="GLUTAMINE-DEPENDENT NAD(+) SYNTHETASE"/>
    <property type="match status" value="1"/>
</dbReference>
<evidence type="ECO:0000313" key="13">
    <source>
        <dbReference type="Proteomes" id="UP000580051"/>
    </source>
</evidence>
<gene>
    <name evidence="8" type="primary">nadE</name>
    <name evidence="12" type="ORF">HKBW3S06_00222</name>
</gene>
<dbReference type="NCBIfam" id="TIGR00552">
    <property type="entry name" value="nadE"/>
    <property type="match status" value="1"/>
</dbReference>
<keyword evidence="5 8" id="KW-0067">ATP-binding</keyword>
<comment type="function">
    <text evidence="8">Catalyzes the ATP-dependent amidation of deamido-NAD to form NAD. Uses ammonia as a nitrogen source.</text>
</comment>
<reference evidence="12 13" key="1">
    <citation type="journal article" date="2020" name="Front. Microbiol.">
        <title>Single-cell genomics of novel Actinobacteria with the Wood-Ljungdahl pathway discovered in a serpentinizing system.</title>
        <authorList>
            <person name="Merino N."/>
            <person name="Kawai M."/>
            <person name="Boyd E.S."/>
            <person name="Colman D.R."/>
            <person name="McGlynn S.E."/>
            <person name="Nealson K.H."/>
            <person name="Kurokawa K."/>
            <person name="Hongoh Y."/>
        </authorList>
    </citation>
    <scope>NUCLEOTIDE SEQUENCE [LARGE SCALE GENOMIC DNA]</scope>
    <source>
        <strain evidence="12 13">S06</strain>
    </source>
</reference>
<evidence type="ECO:0000259" key="11">
    <source>
        <dbReference type="Pfam" id="PF02540"/>
    </source>
</evidence>
<dbReference type="EC" id="6.3.1.5" evidence="8 10"/>
<dbReference type="Gene3D" id="3.40.50.620">
    <property type="entry name" value="HUPs"/>
    <property type="match status" value="1"/>
</dbReference>
<evidence type="ECO:0000256" key="6">
    <source>
        <dbReference type="ARBA" id="ARBA00022842"/>
    </source>
</evidence>
<dbReference type="GO" id="GO:0004359">
    <property type="term" value="F:glutaminase activity"/>
    <property type="evidence" value="ECO:0007669"/>
    <property type="project" value="InterPro"/>
</dbReference>
<dbReference type="Proteomes" id="UP000580051">
    <property type="component" value="Unassembled WGS sequence"/>
</dbReference>
<dbReference type="AlphaFoldDB" id="A0A6V8NRF3"/>
<dbReference type="PANTHER" id="PTHR23090">
    <property type="entry name" value="NH 3 /GLUTAMINE-DEPENDENT NAD + SYNTHETASE"/>
    <property type="match status" value="1"/>
</dbReference>
<sequence length="279" mass="31715">MLNLKVEVDFTVNTDLVREILTDFVRSETHRVGFDRVVVGLSGGVDSSLSTFVAVEALSKENVIALLMPYETSRKESTDDARMVVNLLGIDSKVIDITPMVDAYFGMFPEADERRRGNKMARERMSILYDHSAALGALVLGTSNKTELLLGYGTIYGDMASAINPLGDLYKTQIRQVARAFGVPEKIIAKAPTADLWMDQTDEKELGFTYEDVDKLLYLMVDKRYDRESLVEVGFQKEFVNRVYQMVQRSHYKRRPPLIAKLSGRTIDREFRYSRDWGV</sequence>
<evidence type="ECO:0000256" key="10">
    <source>
        <dbReference type="RuleBase" id="RU003812"/>
    </source>
</evidence>
<dbReference type="InterPro" id="IPR003694">
    <property type="entry name" value="NAD_synthase"/>
</dbReference>
<dbReference type="CDD" id="cd00553">
    <property type="entry name" value="NAD_synthase"/>
    <property type="match status" value="1"/>
</dbReference>
<feature type="binding site" description="in other chain" evidence="8">
    <location>
        <position position="122"/>
    </location>
    <ligand>
        <name>deamido-NAD(+)</name>
        <dbReference type="ChEBI" id="CHEBI:58437"/>
        <note>ligand shared between two neighboring subunits</note>
    </ligand>
</feature>
<dbReference type="GO" id="GO:0008795">
    <property type="term" value="F:NAD+ synthase activity"/>
    <property type="evidence" value="ECO:0007669"/>
    <property type="project" value="UniProtKB-UniRule"/>
</dbReference>
<feature type="binding site" evidence="8">
    <location>
        <begin position="40"/>
        <end position="47"/>
    </location>
    <ligand>
        <name>ATP</name>
        <dbReference type="ChEBI" id="CHEBI:30616"/>
    </ligand>
</feature>
<evidence type="ECO:0000256" key="2">
    <source>
        <dbReference type="ARBA" id="ARBA00022598"/>
    </source>
</evidence>
<dbReference type="GO" id="GO:0009435">
    <property type="term" value="P:NAD+ biosynthetic process"/>
    <property type="evidence" value="ECO:0007669"/>
    <property type="project" value="UniProtKB-UniRule"/>
</dbReference>
<dbReference type="InterPro" id="IPR022310">
    <property type="entry name" value="NAD/GMP_synthase"/>
</dbReference>